<keyword evidence="2" id="KW-1185">Reference proteome</keyword>
<sequence>MTEERQTQYFNLIDRLLSCPNGNEPEVLQAQPELLDAGLIQTMMQVATMFAHEGNEDGAKFLIHVSRELSKELGFYPEVSNKE</sequence>
<dbReference type="AlphaFoldDB" id="A0A8J7C7Y5"/>
<accession>A0A8J7C7Y5</accession>
<dbReference type="RefSeq" id="WP_190830223.1">
    <property type="nucleotide sequence ID" value="NZ_CAWPPI010000061.1"/>
</dbReference>
<name>A0A8J7C7Y5_9CYAN</name>
<comment type="caution">
    <text evidence="1">The sequence shown here is derived from an EMBL/GenBank/DDBJ whole genome shotgun (WGS) entry which is preliminary data.</text>
</comment>
<gene>
    <name evidence="1" type="ORF">ICL16_17910</name>
</gene>
<dbReference type="EMBL" id="JACXAE010000061">
    <property type="protein sequence ID" value="MBD2773896.1"/>
    <property type="molecule type" value="Genomic_DNA"/>
</dbReference>
<evidence type="ECO:0000313" key="1">
    <source>
        <dbReference type="EMBL" id="MBD2773896.1"/>
    </source>
</evidence>
<dbReference type="Proteomes" id="UP000629098">
    <property type="component" value="Unassembled WGS sequence"/>
</dbReference>
<protein>
    <submittedName>
        <fullName evidence="1">Uncharacterized protein</fullName>
    </submittedName>
</protein>
<evidence type="ECO:0000313" key="2">
    <source>
        <dbReference type="Proteomes" id="UP000629098"/>
    </source>
</evidence>
<reference evidence="1" key="1">
    <citation type="submission" date="2020-09" db="EMBL/GenBank/DDBJ databases">
        <title>Iningainema tapete sp. nov. (Scytonemataceae, Cyanobacteria) from greenhouses in central Florida (USA) produces two types of nodularin with biosynthetic potential for microcystin-LR and anabaenopeptins.</title>
        <authorList>
            <person name="Berthold D.E."/>
            <person name="Lefler F.W."/>
            <person name="Huang I.-S."/>
            <person name="Abdulla H."/>
            <person name="Zimba P.V."/>
            <person name="Laughinghouse H.D. IV."/>
        </authorList>
    </citation>
    <scope>NUCLEOTIDE SEQUENCE</scope>
    <source>
        <strain evidence="1">BLCCT55</strain>
    </source>
</reference>
<proteinExistence type="predicted"/>
<organism evidence="1 2">
    <name type="scientific">Iningainema tapete BLCC-T55</name>
    <dbReference type="NCBI Taxonomy" id="2748662"/>
    <lineage>
        <taxon>Bacteria</taxon>
        <taxon>Bacillati</taxon>
        <taxon>Cyanobacteriota</taxon>
        <taxon>Cyanophyceae</taxon>
        <taxon>Nostocales</taxon>
        <taxon>Scytonemataceae</taxon>
        <taxon>Iningainema tapete</taxon>
    </lineage>
</organism>